<dbReference type="GO" id="GO:0004822">
    <property type="term" value="F:isoleucine-tRNA ligase activity"/>
    <property type="evidence" value="ECO:0007669"/>
    <property type="project" value="UniProtKB-UniRule"/>
</dbReference>
<dbReference type="InterPro" id="IPR009080">
    <property type="entry name" value="tRNAsynth_Ia_anticodon-bd"/>
</dbReference>
<keyword evidence="6 15" id="KW-0436">Ligase</keyword>
<evidence type="ECO:0000256" key="13">
    <source>
        <dbReference type="ARBA" id="ARBA00025217"/>
    </source>
</evidence>
<dbReference type="Pfam" id="PF19302">
    <property type="entry name" value="DUF5915"/>
    <property type="match status" value="1"/>
</dbReference>
<evidence type="ECO:0000256" key="1">
    <source>
        <dbReference type="ARBA" id="ARBA00001947"/>
    </source>
</evidence>
<evidence type="ECO:0000256" key="7">
    <source>
        <dbReference type="ARBA" id="ARBA00022723"/>
    </source>
</evidence>
<evidence type="ECO:0000256" key="3">
    <source>
        <dbReference type="ARBA" id="ARBA00007078"/>
    </source>
</evidence>
<dbReference type="Pfam" id="PF00133">
    <property type="entry name" value="tRNA-synt_1"/>
    <property type="match status" value="1"/>
</dbReference>
<evidence type="ECO:0000313" key="19">
    <source>
        <dbReference type="Proteomes" id="UP000176846"/>
    </source>
</evidence>
<comment type="similarity">
    <text evidence="3 15">Belongs to the class-I aminoacyl-tRNA synthetase family. IleS type 2 subfamily.</text>
</comment>
<feature type="short sequence motif" description="'HIGH' region" evidence="15">
    <location>
        <begin position="55"/>
        <end position="65"/>
    </location>
</feature>
<feature type="binding site" evidence="15">
    <location>
        <position position="608"/>
    </location>
    <ligand>
        <name>ATP</name>
        <dbReference type="ChEBI" id="CHEBI:30616"/>
    </ligand>
</feature>
<evidence type="ECO:0000256" key="11">
    <source>
        <dbReference type="ARBA" id="ARBA00022917"/>
    </source>
</evidence>
<feature type="domain" description="Methionyl/Valyl/Leucyl/Isoleucyl-tRNA synthetase anticodon-binding" evidence="17">
    <location>
        <begin position="689"/>
        <end position="837"/>
    </location>
</feature>
<dbReference type="GO" id="GO:0005524">
    <property type="term" value="F:ATP binding"/>
    <property type="evidence" value="ECO:0007669"/>
    <property type="project" value="UniProtKB-UniRule"/>
</dbReference>
<keyword evidence="12 15" id="KW-0030">Aminoacyl-tRNA synthetase</keyword>
<evidence type="ECO:0000256" key="9">
    <source>
        <dbReference type="ARBA" id="ARBA00022833"/>
    </source>
</evidence>
<evidence type="ECO:0000313" key="18">
    <source>
        <dbReference type="EMBL" id="OGL81613.1"/>
    </source>
</evidence>
<dbReference type="GO" id="GO:0008270">
    <property type="term" value="F:zinc ion binding"/>
    <property type="evidence" value="ECO:0007669"/>
    <property type="project" value="UniProtKB-UniRule"/>
</dbReference>
<dbReference type="GO" id="GO:0000049">
    <property type="term" value="F:tRNA binding"/>
    <property type="evidence" value="ECO:0007669"/>
    <property type="project" value="InterPro"/>
</dbReference>
<evidence type="ECO:0000259" key="16">
    <source>
        <dbReference type="Pfam" id="PF00133"/>
    </source>
</evidence>
<evidence type="ECO:0000256" key="2">
    <source>
        <dbReference type="ARBA" id="ARBA00004496"/>
    </source>
</evidence>
<comment type="subunit">
    <text evidence="4 15">Monomer.</text>
</comment>
<evidence type="ECO:0000256" key="12">
    <source>
        <dbReference type="ARBA" id="ARBA00023146"/>
    </source>
</evidence>
<dbReference type="Gene3D" id="1.10.730.10">
    <property type="entry name" value="Isoleucyl-tRNA Synthetase, Domain 1"/>
    <property type="match status" value="1"/>
</dbReference>
<dbReference type="InterPro" id="IPR002301">
    <property type="entry name" value="Ile-tRNA-ligase"/>
</dbReference>
<dbReference type="Gene3D" id="3.40.50.620">
    <property type="entry name" value="HUPs"/>
    <property type="match status" value="2"/>
</dbReference>
<dbReference type="AlphaFoldDB" id="A0A1F7UTH9"/>
<comment type="caution">
    <text evidence="18">The sequence shown here is derived from an EMBL/GenBank/DDBJ whole genome shotgun (WGS) entry which is preliminary data.</text>
</comment>
<dbReference type="EC" id="6.1.1.5" evidence="15"/>
<dbReference type="PROSITE" id="PS00178">
    <property type="entry name" value="AA_TRNA_LIGASE_I"/>
    <property type="match status" value="1"/>
</dbReference>
<comment type="subcellular location">
    <subcellularLocation>
        <location evidence="2 15">Cytoplasm</location>
    </subcellularLocation>
</comment>
<protein>
    <recommendedName>
        <fullName evidence="15">Isoleucine--tRNA ligase</fullName>
        <ecNumber evidence="15">6.1.1.5</ecNumber>
    </recommendedName>
    <alternativeName>
        <fullName evidence="15">Isoleucyl-tRNA synthetase</fullName>
        <shortName evidence="15">IleRS</shortName>
    </alternativeName>
</protein>
<dbReference type="HAMAP" id="MF_02003">
    <property type="entry name" value="Ile_tRNA_synth_type2"/>
    <property type="match status" value="1"/>
</dbReference>
<dbReference type="EMBL" id="MGEK01000026">
    <property type="protein sequence ID" value="OGL81613.1"/>
    <property type="molecule type" value="Genomic_DNA"/>
</dbReference>
<accession>A0A1F7UTH9</accession>
<sequence>MPQEKESKQEIKSAPFSFSKIEEQVLAFWQKEKIFERSVNERSDEKEYVFYDGPPFATGLPHIGHLLASAIKDIVPRYQTMKGHRVERRFGWDCHGLPVETMVEKELGVNSKKEIEKLGIQKFNDACRAAVLRYVAEWRRTITRFGRWVDFDNDYKTMDPKYMESVIWVFGELYKKKLIYEDFRCSLYCTRCETPLSNFETAMDNNYQEVEDPSIYIVFEAMKKPNTFFLSWTTTPWTLSANVALAVKEDAKYVEVELTKGGKVWKGRHIILAKDRLSFVFADQPYQIVKEFNGADFIGWEYKPIQGFIKPDKEAHRVVAADFVSLEDGTGIVHIAPAFGEDDFNISKKENLPMVLTVDDGGKFLPAIAPWAGQYVKAADQSIIEVLKNEGKLWRAETITHSYPFCWRCASPLIYKVQTSWYIKVEALKKKMLATNEKIHWVPEHLKHGRFQKGIESAPDWGVSRSRYWGVPIPVWRCDRCKKERVVGSLDELEKLSGKRPHDLHRPLIDEVAWACACGGIFQRVPEVFDVWFESGSMPYAQVHYPFENKEKFEVTFPADFITEYIAQTRGWFYVMHVLSNALFGKHSFKHVVTTGTILAEDGSKMSKSKGNAPDVNLILDRYGADALRYYFLASSVMQAESVNFSESEIAEAVRKILLPLWNVFTFFKLYAPEGKKLRPMREPKHVLDKWILARLEETRHEVEGAMESYELWLTARPLAEFVNDLSTWYLRRSRDRFKSDNEEDKHEALTTLYSVLVTASKIFAPFTPFLAEHLYQNLKPWNAKPKDSVHLEPWPKSHKEFVDEKLLQEMSAAREIIEAGHALRSEAKLKVRQPLAAVWVHGSAAISKNIERLILDELNVKQWTSSKAPKGKNIVSWKSPAGKLEISFDTNLTDDLKLEGLRRELVRQINALRKKQGLTIRDKVIVHYNTDSAPLLKLLKNQEAAIAKDIIASGFEYGEGAHELKIDLEVIKISLEK</sequence>
<dbReference type="Proteomes" id="UP000176846">
    <property type="component" value="Unassembled WGS sequence"/>
</dbReference>
<comment type="catalytic activity">
    <reaction evidence="14 15">
        <text>tRNA(Ile) + L-isoleucine + ATP = L-isoleucyl-tRNA(Ile) + AMP + diphosphate</text>
        <dbReference type="Rhea" id="RHEA:11060"/>
        <dbReference type="Rhea" id="RHEA-COMP:9666"/>
        <dbReference type="Rhea" id="RHEA-COMP:9695"/>
        <dbReference type="ChEBI" id="CHEBI:30616"/>
        <dbReference type="ChEBI" id="CHEBI:33019"/>
        <dbReference type="ChEBI" id="CHEBI:58045"/>
        <dbReference type="ChEBI" id="CHEBI:78442"/>
        <dbReference type="ChEBI" id="CHEBI:78528"/>
        <dbReference type="ChEBI" id="CHEBI:456215"/>
        <dbReference type="EC" id="6.1.1.5"/>
    </reaction>
</comment>
<dbReference type="PANTHER" id="PTHR42780:SF1">
    <property type="entry name" value="ISOLEUCINE--TRNA LIGASE, CYTOPLASMIC"/>
    <property type="match status" value="1"/>
</dbReference>
<dbReference type="InterPro" id="IPR009008">
    <property type="entry name" value="Val/Leu/Ile-tRNA-synth_edit"/>
</dbReference>
<evidence type="ECO:0000256" key="15">
    <source>
        <dbReference type="HAMAP-Rule" id="MF_02003"/>
    </source>
</evidence>
<dbReference type="InterPro" id="IPR002300">
    <property type="entry name" value="aa-tRNA-synth_Ia"/>
</dbReference>
<dbReference type="PANTHER" id="PTHR42780">
    <property type="entry name" value="SOLEUCYL-TRNA SYNTHETASE"/>
    <property type="match status" value="1"/>
</dbReference>
<evidence type="ECO:0000259" key="17">
    <source>
        <dbReference type="Pfam" id="PF08264"/>
    </source>
</evidence>
<comment type="domain">
    <text evidence="15">IleRS has two distinct active sites: one for aminoacylation and one for editing. The misactivated valine is translocated from the active site to the editing site, which sterically excludes the correctly activated isoleucine. The single editing site contains two valyl binding pockets, one specific for each substrate (Val-AMP or Val-tRNA(Ile)).</text>
</comment>
<dbReference type="SUPFAM" id="SSF50677">
    <property type="entry name" value="ValRS/IleRS/LeuRS editing domain"/>
    <property type="match status" value="1"/>
</dbReference>
<dbReference type="GO" id="GO:0005737">
    <property type="term" value="C:cytoplasm"/>
    <property type="evidence" value="ECO:0007669"/>
    <property type="project" value="UniProtKB-SubCell"/>
</dbReference>
<dbReference type="InterPro" id="IPR013155">
    <property type="entry name" value="M/V/L/I-tRNA-synth_anticd-bd"/>
</dbReference>
<keyword evidence="11 15" id="KW-0648">Protein biosynthesis</keyword>
<organism evidence="18 19">
    <name type="scientific">Candidatus Uhrbacteria bacterium RIFCSPLOWO2_01_FULL_47_25</name>
    <dbReference type="NCBI Taxonomy" id="1802402"/>
    <lineage>
        <taxon>Bacteria</taxon>
        <taxon>Candidatus Uhriibacteriota</taxon>
    </lineage>
</organism>
<keyword evidence="7 15" id="KW-0479">Metal-binding</keyword>
<feature type="domain" description="Aminoacyl-tRNA synthetase class Ia" evidence="16">
    <location>
        <begin position="24"/>
        <end position="643"/>
    </location>
</feature>
<feature type="short sequence motif" description="'KMSKS' region" evidence="15">
    <location>
        <begin position="605"/>
        <end position="609"/>
    </location>
</feature>
<dbReference type="FunFam" id="3.40.50.620:FF:000075">
    <property type="entry name" value="Isoleucine--tRNA ligase"/>
    <property type="match status" value="1"/>
</dbReference>
<dbReference type="GO" id="GO:0006428">
    <property type="term" value="P:isoleucyl-tRNA aminoacylation"/>
    <property type="evidence" value="ECO:0007669"/>
    <property type="project" value="UniProtKB-UniRule"/>
</dbReference>
<dbReference type="InterPro" id="IPR001412">
    <property type="entry name" value="aa-tRNA-synth_I_CS"/>
</dbReference>
<keyword evidence="10 15" id="KW-0067">ATP-binding</keyword>
<evidence type="ECO:0000256" key="10">
    <source>
        <dbReference type="ARBA" id="ARBA00022840"/>
    </source>
</evidence>
<dbReference type="SUPFAM" id="SSF47323">
    <property type="entry name" value="Anticodon-binding domain of a subclass of class I aminoacyl-tRNA synthetases"/>
    <property type="match status" value="1"/>
</dbReference>
<keyword evidence="9 15" id="KW-0862">Zinc</keyword>
<evidence type="ECO:0000256" key="14">
    <source>
        <dbReference type="ARBA" id="ARBA00048359"/>
    </source>
</evidence>
<keyword evidence="8 15" id="KW-0547">Nucleotide-binding</keyword>
<dbReference type="InterPro" id="IPR033709">
    <property type="entry name" value="Anticodon_Ile_ABEc"/>
</dbReference>
<dbReference type="InterPro" id="IPR014729">
    <property type="entry name" value="Rossmann-like_a/b/a_fold"/>
</dbReference>
<gene>
    <name evidence="15" type="primary">ileS</name>
    <name evidence="18" type="ORF">A2936_04465</name>
</gene>
<dbReference type="CDD" id="cd07961">
    <property type="entry name" value="Anticodon_Ia_Ile_ABEc"/>
    <property type="match status" value="1"/>
</dbReference>
<comment type="cofactor">
    <cofactor evidence="1 15">
        <name>Zn(2+)</name>
        <dbReference type="ChEBI" id="CHEBI:29105"/>
    </cofactor>
</comment>
<dbReference type="Pfam" id="PF08264">
    <property type="entry name" value="Anticodon_1"/>
    <property type="match status" value="1"/>
</dbReference>
<evidence type="ECO:0000256" key="5">
    <source>
        <dbReference type="ARBA" id="ARBA00022490"/>
    </source>
</evidence>
<dbReference type="PRINTS" id="PR00984">
    <property type="entry name" value="TRNASYNTHILE"/>
</dbReference>
<name>A0A1F7UTH9_9BACT</name>
<keyword evidence="5 15" id="KW-0963">Cytoplasm</keyword>
<dbReference type="FunFam" id="3.40.50.620:FF:000063">
    <property type="entry name" value="Isoleucine--tRNA ligase"/>
    <property type="match status" value="1"/>
</dbReference>
<dbReference type="NCBIfam" id="TIGR00392">
    <property type="entry name" value="ileS"/>
    <property type="match status" value="1"/>
</dbReference>
<evidence type="ECO:0000256" key="4">
    <source>
        <dbReference type="ARBA" id="ARBA00011245"/>
    </source>
</evidence>
<dbReference type="CDD" id="cd00818">
    <property type="entry name" value="IleRS_core"/>
    <property type="match status" value="1"/>
</dbReference>
<dbReference type="InterPro" id="IPR023586">
    <property type="entry name" value="Ile-tRNA-ligase_type2"/>
</dbReference>
<dbReference type="SUPFAM" id="SSF52374">
    <property type="entry name" value="Nucleotidylyl transferase"/>
    <property type="match status" value="1"/>
</dbReference>
<dbReference type="Gene3D" id="3.90.740.10">
    <property type="entry name" value="Valyl/Leucyl/Isoleucyl-tRNA synthetase, editing domain"/>
    <property type="match status" value="1"/>
</dbReference>
<proteinExistence type="inferred from homology"/>
<dbReference type="GO" id="GO:0002161">
    <property type="term" value="F:aminoacyl-tRNA deacylase activity"/>
    <property type="evidence" value="ECO:0007669"/>
    <property type="project" value="InterPro"/>
</dbReference>
<reference evidence="18 19" key="1">
    <citation type="journal article" date="2016" name="Nat. Commun.">
        <title>Thousands of microbial genomes shed light on interconnected biogeochemical processes in an aquifer system.</title>
        <authorList>
            <person name="Anantharaman K."/>
            <person name="Brown C.T."/>
            <person name="Hug L.A."/>
            <person name="Sharon I."/>
            <person name="Castelle C.J."/>
            <person name="Probst A.J."/>
            <person name="Thomas B.C."/>
            <person name="Singh A."/>
            <person name="Wilkins M.J."/>
            <person name="Karaoz U."/>
            <person name="Brodie E.L."/>
            <person name="Williams K.H."/>
            <person name="Hubbard S.S."/>
            <person name="Banfield J.F."/>
        </authorList>
    </citation>
    <scope>NUCLEOTIDE SEQUENCE [LARGE SCALE GENOMIC DNA]</scope>
</reference>
<evidence type="ECO:0000256" key="8">
    <source>
        <dbReference type="ARBA" id="ARBA00022741"/>
    </source>
</evidence>
<evidence type="ECO:0000256" key="6">
    <source>
        <dbReference type="ARBA" id="ARBA00022598"/>
    </source>
</evidence>
<comment type="function">
    <text evidence="13 15">Catalyzes the attachment of isoleucine to tRNA(Ile). As IleRS can inadvertently accommodate and process structurally similar amino acids such as valine, to avoid such errors it has two additional distinct tRNA(Ile)-dependent editing activities. One activity is designated as 'pretransfer' editing and involves the hydrolysis of activated Val-AMP. The other activity is designated 'posttransfer' editing and involves deacylation of mischarged Val-tRNA(Ile).</text>
</comment>